<feature type="region of interest" description="Disordered" evidence="8">
    <location>
        <begin position="1"/>
        <end position="54"/>
    </location>
</feature>
<dbReference type="EMBL" id="JAACNH010000008">
    <property type="protein sequence ID" value="KAG8435296.1"/>
    <property type="molecule type" value="Genomic_DNA"/>
</dbReference>
<keyword evidence="5 6" id="KW-0539">Nucleus</keyword>
<evidence type="ECO:0000256" key="2">
    <source>
        <dbReference type="ARBA" id="ARBA00022473"/>
    </source>
</evidence>
<dbReference type="PROSITE" id="PS00027">
    <property type="entry name" value="HOMEOBOX_1"/>
    <property type="match status" value="1"/>
</dbReference>
<evidence type="ECO:0000259" key="9">
    <source>
        <dbReference type="PROSITE" id="PS50071"/>
    </source>
</evidence>
<dbReference type="Proteomes" id="UP000812440">
    <property type="component" value="Chromosome 7"/>
</dbReference>
<feature type="DNA-binding region" description="Homeobox" evidence="6">
    <location>
        <begin position="134"/>
        <end position="193"/>
    </location>
</feature>
<comment type="subcellular location">
    <subcellularLocation>
        <location evidence="1 6 7">Nucleus</location>
    </subcellularLocation>
</comment>
<dbReference type="PANTHER" id="PTHR24335:SF5">
    <property type="entry name" value="HOMEOBOX PROTEIN VED"/>
    <property type="match status" value="1"/>
</dbReference>
<dbReference type="InterPro" id="IPR042768">
    <property type="entry name" value="MNX1/Ceh-12"/>
</dbReference>
<evidence type="ECO:0000256" key="1">
    <source>
        <dbReference type="ARBA" id="ARBA00004123"/>
    </source>
</evidence>
<dbReference type="GO" id="GO:1990837">
    <property type="term" value="F:sequence-specific double-stranded DNA binding"/>
    <property type="evidence" value="ECO:0007669"/>
    <property type="project" value="TreeGrafter"/>
</dbReference>
<keyword evidence="2" id="KW-0217">Developmental protein</keyword>
<evidence type="ECO:0000256" key="8">
    <source>
        <dbReference type="SAM" id="MobiDB-lite"/>
    </source>
</evidence>
<name>A0A8T2IYT6_9PIPI</name>
<evidence type="ECO:0000313" key="10">
    <source>
        <dbReference type="EMBL" id="KAG8435296.1"/>
    </source>
</evidence>
<dbReference type="InterPro" id="IPR009057">
    <property type="entry name" value="Homeodomain-like_sf"/>
</dbReference>
<evidence type="ECO:0000256" key="6">
    <source>
        <dbReference type="PROSITE-ProRule" id="PRU00108"/>
    </source>
</evidence>
<reference evidence="10" key="1">
    <citation type="thesis" date="2020" institute="ProQuest LLC" country="789 East Eisenhower Parkway, Ann Arbor, MI, USA">
        <title>Comparative Genomics and Chromosome Evolution.</title>
        <authorList>
            <person name="Mudd A.B."/>
        </authorList>
    </citation>
    <scope>NUCLEOTIDE SEQUENCE</scope>
    <source>
        <strain evidence="10">Female2</strain>
        <tissue evidence="10">Blood</tissue>
    </source>
</reference>
<feature type="compositionally biased region" description="Low complexity" evidence="8">
    <location>
        <begin position="8"/>
        <end position="27"/>
    </location>
</feature>
<protein>
    <recommendedName>
        <fullName evidence="9">Homeobox domain-containing protein</fullName>
    </recommendedName>
</protein>
<dbReference type="Gene3D" id="1.10.10.60">
    <property type="entry name" value="Homeodomain-like"/>
    <property type="match status" value="1"/>
</dbReference>
<dbReference type="GO" id="GO:0048812">
    <property type="term" value="P:neuron projection morphogenesis"/>
    <property type="evidence" value="ECO:0007669"/>
    <property type="project" value="TreeGrafter"/>
</dbReference>
<keyword evidence="4 6" id="KW-0371">Homeobox</keyword>
<comment type="caution">
    <text evidence="10">The sequence shown here is derived from an EMBL/GenBank/DDBJ whole genome shotgun (WGS) entry which is preliminary data.</text>
</comment>
<dbReference type="GO" id="GO:0000981">
    <property type="term" value="F:DNA-binding transcription factor activity, RNA polymerase II-specific"/>
    <property type="evidence" value="ECO:0007669"/>
    <property type="project" value="InterPro"/>
</dbReference>
<keyword evidence="3 6" id="KW-0238">DNA-binding</keyword>
<dbReference type="OrthoDB" id="6159439at2759"/>
<feature type="region of interest" description="Disordered" evidence="8">
    <location>
        <begin position="85"/>
        <end position="134"/>
    </location>
</feature>
<dbReference type="InterPro" id="IPR001356">
    <property type="entry name" value="HD"/>
</dbReference>
<evidence type="ECO:0000256" key="4">
    <source>
        <dbReference type="ARBA" id="ARBA00023155"/>
    </source>
</evidence>
<dbReference type="PANTHER" id="PTHR24335">
    <property type="entry name" value="MOTOR NEURON AND PANCREAS HOMEOBOX PROTEIN"/>
    <property type="match status" value="1"/>
</dbReference>
<dbReference type="GO" id="GO:0005634">
    <property type="term" value="C:nucleus"/>
    <property type="evidence" value="ECO:0007669"/>
    <property type="project" value="UniProtKB-SubCell"/>
</dbReference>
<proteinExistence type="predicted"/>
<feature type="compositionally biased region" description="Low complexity" evidence="8">
    <location>
        <begin position="104"/>
        <end position="115"/>
    </location>
</feature>
<dbReference type="SUPFAM" id="SSF46689">
    <property type="entry name" value="Homeodomain-like"/>
    <property type="match status" value="1"/>
</dbReference>
<feature type="domain" description="Homeobox" evidence="9">
    <location>
        <begin position="132"/>
        <end position="192"/>
    </location>
</feature>
<dbReference type="PRINTS" id="PR00024">
    <property type="entry name" value="HOMEOBOX"/>
</dbReference>
<evidence type="ECO:0000256" key="7">
    <source>
        <dbReference type="RuleBase" id="RU000682"/>
    </source>
</evidence>
<evidence type="ECO:0000256" key="3">
    <source>
        <dbReference type="ARBA" id="ARBA00023125"/>
    </source>
</evidence>
<dbReference type="GO" id="GO:0021520">
    <property type="term" value="P:spinal cord motor neuron cell fate specification"/>
    <property type="evidence" value="ECO:0007669"/>
    <property type="project" value="InterPro"/>
</dbReference>
<dbReference type="CDD" id="cd00086">
    <property type="entry name" value="homeodomain"/>
    <property type="match status" value="1"/>
</dbReference>
<dbReference type="Pfam" id="PF00046">
    <property type="entry name" value="Homeodomain"/>
    <property type="match status" value="1"/>
</dbReference>
<gene>
    <name evidence="10" type="ORF">GDO86_013303</name>
</gene>
<dbReference type="InterPro" id="IPR017970">
    <property type="entry name" value="Homeobox_CS"/>
</dbReference>
<evidence type="ECO:0000256" key="5">
    <source>
        <dbReference type="ARBA" id="ARBA00023242"/>
    </source>
</evidence>
<feature type="compositionally biased region" description="Polar residues" evidence="8">
    <location>
        <begin position="39"/>
        <end position="54"/>
    </location>
</feature>
<keyword evidence="11" id="KW-1185">Reference proteome</keyword>
<dbReference type="AlphaFoldDB" id="A0A8T2IYT6"/>
<organism evidence="10 11">
    <name type="scientific">Hymenochirus boettgeri</name>
    <name type="common">Congo dwarf clawed frog</name>
    <dbReference type="NCBI Taxonomy" id="247094"/>
    <lineage>
        <taxon>Eukaryota</taxon>
        <taxon>Metazoa</taxon>
        <taxon>Chordata</taxon>
        <taxon>Craniata</taxon>
        <taxon>Vertebrata</taxon>
        <taxon>Euteleostomi</taxon>
        <taxon>Amphibia</taxon>
        <taxon>Batrachia</taxon>
        <taxon>Anura</taxon>
        <taxon>Pipoidea</taxon>
        <taxon>Pipidae</taxon>
        <taxon>Pipinae</taxon>
        <taxon>Hymenochirus</taxon>
    </lineage>
</organism>
<evidence type="ECO:0000313" key="11">
    <source>
        <dbReference type="Proteomes" id="UP000812440"/>
    </source>
</evidence>
<dbReference type="SMART" id="SM00389">
    <property type="entry name" value="HOX"/>
    <property type="match status" value="1"/>
</dbReference>
<dbReference type="InterPro" id="IPR020479">
    <property type="entry name" value="HD_metazoa"/>
</dbReference>
<accession>A0A8T2IYT6</accession>
<dbReference type="FunFam" id="1.10.10.60:FF:000451">
    <property type="entry name" value="Homeobox protein vent1"/>
    <property type="match status" value="1"/>
</dbReference>
<sequence>MRVDQRYSPYTNPSSLSSRSSSESPCPWNTELSLYKDGNQVSTESAPYSSDSELSLYSNELDTSFYQKDLNNLTALADKLSANTTTTSDLEHSPQPGCNTNTDSGYESEASRSSSTAPEPLSPSDTSDEESKMGRRFRTAFTSDQISTLEKTFQKQRYLGASERRKLAAKLQLSEIQIKTWFQNRRMKYKREIQDGRPDSYHPEHFFSLYGYTQQPSPVFQHTVQQPYPTFNPLMNAMPYTVHAPVMGSVNPFNSPPMQMTYLNQHSLAQTNVSHEERPFGRY</sequence>
<dbReference type="PROSITE" id="PS50071">
    <property type="entry name" value="HOMEOBOX_2"/>
    <property type="match status" value="1"/>
</dbReference>